<dbReference type="InterPro" id="IPR029058">
    <property type="entry name" value="AB_hydrolase_fold"/>
</dbReference>
<dbReference type="SUPFAM" id="SSF53474">
    <property type="entry name" value="alpha/beta-Hydrolases"/>
    <property type="match status" value="1"/>
</dbReference>
<name>A0A1H5BCP8_9BRAD</name>
<dbReference type="Proteomes" id="UP000198992">
    <property type="component" value="Unassembled WGS sequence"/>
</dbReference>
<organism evidence="1 2">
    <name type="scientific">Bradyrhizobium erythrophlei</name>
    <dbReference type="NCBI Taxonomy" id="1437360"/>
    <lineage>
        <taxon>Bacteria</taxon>
        <taxon>Pseudomonadati</taxon>
        <taxon>Pseudomonadota</taxon>
        <taxon>Alphaproteobacteria</taxon>
        <taxon>Hyphomicrobiales</taxon>
        <taxon>Nitrobacteraceae</taxon>
        <taxon>Bradyrhizobium</taxon>
    </lineage>
</organism>
<dbReference type="OrthoDB" id="8183145at2"/>
<accession>A0A1H5BCP8</accession>
<reference evidence="1 2" key="1">
    <citation type="submission" date="2016-10" db="EMBL/GenBank/DDBJ databases">
        <authorList>
            <person name="de Groot N.N."/>
        </authorList>
    </citation>
    <scope>NUCLEOTIDE SEQUENCE [LARGE SCALE GENOMIC DNA]</scope>
    <source>
        <strain evidence="1 2">MT12</strain>
    </source>
</reference>
<evidence type="ECO:0000313" key="2">
    <source>
        <dbReference type="Proteomes" id="UP000198992"/>
    </source>
</evidence>
<dbReference type="Gene3D" id="3.40.50.1820">
    <property type="entry name" value="alpha/beta hydrolase"/>
    <property type="match status" value="1"/>
</dbReference>
<protein>
    <recommendedName>
        <fullName evidence="3">Alpha/beta hydrolase family protein</fullName>
    </recommendedName>
</protein>
<dbReference type="RefSeq" id="WP_143046782.1">
    <property type="nucleotide sequence ID" value="NZ_FNTH01000001.1"/>
</dbReference>
<evidence type="ECO:0008006" key="3">
    <source>
        <dbReference type="Google" id="ProtNLM"/>
    </source>
</evidence>
<dbReference type="AlphaFoldDB" id="A0A1H5BCP8"/>
<sequence length="377" mass="40649">MISRRALSGLLMTLVGPSSVTGNTLTLSHCQGSCANVDLPALGYDTFCRSFFDIATRGKLRAVASGPGIRREMHSLFRERRLYRPSQDEIRVLWRGTADGFSVVKVEFDLECGVPVRGCLGIPDGAFKGLILLGHGMASTPERCFDDADKDYMNALGKQLCQDGYVVWCPYIVQIGNQESQNNIAAMLGSHGVSAHNVSCASIDAGETVCRKLTGASGLNVGVYGVSSGGFLALHLEAATGRMRPTVASGYMRDEKKFLTSSAISKNLGIELAAYIHFANSRAKYTGAELAYLLCPCPLFVEIGSRDAANAIELGRDEKFAEMQSVYTSSAHPRLIDMDVFDGVHEASGRCARPWLYGHLASPAYQGTSRLKNAIAL</sequence>
<proteinExistence type="predicted"/>
<evidence type="ECO:0000313" key="1">
    <source>
        <dbReference type="EMBL" id="SED52127.1"/>
    </source>
</evidence>
<dbReference type="EMBL" id="FNTH01000001">
    <property type="protein sequence ID" value="SED52127.1"/>
    <property type="molecule type" value="Genomic_DNA"/>
</dbReference>
<gene>
    <name evidence="1" type="ORF">SAMN05444164_4988</name>
</gene>